<dbReference type="Proteomes" id="UP000249375">
    <property type="component" value="Chromosome"/>
</dbReference>
<reference evidence="1 2" key="1">
    <citation type="submission" date="2018-11" db="EMBL/GenBank/DDBJ databases">
        <authorList>
            <person name="Na S.W."/>
            <person name="Baik M."/>
        </authorList>
    </citation>
    <scope>NUCLEOTIDE SEQUENCE [LARGE SCALE GENOMIC DNA]</scope>
    <source>
        <strain evidence="1 2">E39</strain>
    </source>
</reference>
<dbReference type="SUPFAM" id="SSF53756">
    <property type="entry name" value="UDP-Glycosyltransferase/glycogen phosphorylase"/>
    <property type="match status" value="1"/>
</dbReference>
<dbReference type="AlphaFoldDB" id="A0A5P8E3P5"/>
<dbReference type="KEGG" id="alq:C7Y71_000360"/>
<dbReference type="OrthoDB" id="6638088at2"/>
<dbReference type="Gene3D" id="3.40.50.2000">
    <property type="entry name" value="Glycogen Phosphorylase B"/>
    <property type="match status" value="1"/>
</dbReference>
<dbReference type="GO" id="GO:0016740">
    <property type="term" value="F:transferase activity"/>
    <property type="evidence" value="ECO:0007669"/>
    <property type="project" value="UniProtKB-KW"/>
</dbReference>
<keyword evidence="1" id="KW-0808">Transferase</keyword>
<accession>A0A5P8E3P5</accession>
<name>A0A5P8E3P5_9BACT</name>
<dbReference type="EMBL" id="CP033459">
    <property type="protein sequence ID" value="QFQ11609.1"/>
    <property type="molecule type" value="Genomic_DNA"/>
</dbReference>
<keyword evidence="2" id="KW-1185">Reference proteome</keyword>
<sequence length="367" mass="42885">MKILLLGEYSNVHATLAEGLRALGQDVVLASEGDNWKNYPRDIDLFRESNSTWCGIKTYLKIKTLMPQFENYDVVQIINPVFLPLKAERHYEFYHQLRRNNGKLFLGAFGMDYYWVKAGLDCKTFRYSDFNIGSQVRHREDNDIWIHDWLEGPKGELNRYIADDCDGIVAGLYEYYAGYKPYFPQKLTYIPFPIRKCAEAENPETGEKIKFFIGIQRSRSSYKGTDIMLRALERVESKYPDACEIVRVENVPFEEYKRLMNDSDVILDQLYSYTPAMNALEAMARGLVVVGGGEPENYEILHENELRPIVNVEPNEESVFDQLCNLIEHRKDIPCMKKQSQLYIARHHDHIKVAQQYLDFWKSKALR</sequence>
<evidence type="ECO:0000313" key="2">
    <source>
        <dbReference type="Proteomes" id="UP000249375"/>
    </source>
</evidence>
<protein>
    <submittedName>
        <fullName evidence="1">Glycosyltransferase family 1 protein</fullName>
    </submittedName>
</protein>
<gene>
    <name evidence="1" type="ORF">C7Y71_000360</name>
</gene>
<dbReference type="RefSeq" id="WP_111899328.1">
    <property type="nucleotide sequence ID" value="NZ_CP033459.1"/>
</dbReference>
<evidence type="ECO:0000313" key="1">
    <source>
        <dbReference type="EMBL" id="QFQ11609.1"/>
    </source>
</evidence>
<organism evidence="1 2">
    <name type="scientific">Pseudoprevotella muciniphila</name>
    <dbReference type="NCBI Taxonomy" id="2133944"/>
    <lineage>
        <taxon>Bacteria</taxon>
        <taxon>Pseudomonadati</taxon>
        <taxon>Bacteroidota</taxon>
        <taxon>Bacteroidia</taxon>
        <taxon>Bacteroidales</taxon>
        <taxon>Prevotellaceae</taxon>
        <taxon>Pseudoprevotella</taxon>
    </lineage>
</organism>
<proteinExistence type="predicted"/>